<feature type="compositionally biased region" description="Basic and acidic residues" evidence="1">
    <location>
        <begin position="504"/>
        <end position="513"/>
    </location>
</feature>
<feature type="region of interest" description="Disordered" evidence="1">
    <location>
        <begin position="474"/>
        <end position="527"/>
    </location>
</feature>
<evidence type="ECO:0000313" key="3">
    <source>
        <dbReference type="Proteomes" id="UP000431401"/>
    </source>
</evidence>
<evidence type="ECO:0000256" key="1">
    <source>
        <dbReference type="SAM" id="MobiDB-lite"/>
    </source>
</evidence>
<dbReference type="AlphaFoldDB" id="A0A7K0E1H7"/>
<reference evidence="2 3" key="1">
    <citation type="submission" date="2019-10" db="EMBL/GenBank/DDBJ databases">
        <title>Nocardia macrotermitis sp. nov. and Nocardia aurantia sp. nov., isolated from the gut of fungus growing-termite Macrotermes natalensis.</title>
        <authorList>
            <person name="Benndorf R."/>
            <person name="Schwitalla J."/>
            <person name="Martin K."/>
            <person name="De Beer W."/>
            <person name="Kaster A.-K."/>
            <person name="Vollmers J."/>
            <person name="Poulsen M."/>
            <person name="Beemelmanns C."/>
        </authorList>
    </citation>
    <scope>NUCLEOTIDE SEQUENCE [LARGE SCALE GENOMIC DNA]</scope>
    <source>
        <strain evidence="2 3">RB56</strain>
    </source>
</reference>
<dbReference type="EMBL" id="WEGI01000026">
    <property type="protein sequence ID" value="MQY31929.1"/>
    <property type="molecule type" value="Genomic_DNA"/>
</dbReference>
<gene>
    <name evidence="2" type="ORF">NRB56_75410</name>
</gene>
<organism evidence="2 3">
    <name type="scientific">Nocardia aurantia</name>
    <dbReference type="NCBI Taxonomy" id="2585199"/>
    <lineage>
        <taxon>Bacteria</taxon>
        <taxon>Bacillati</taxon>
        <taxon>Actinomycetota</taxon>
        <taxon>Actinomycetes</taxon>
        <taxon>Mycobacteriales</taxon>
        <taxon>Nocardiaceae</taxon>
        <taxon>Nocardia</taxon>
    </lineage>
</organism>
<dbReference type="Proteomes" id="UP000431401">
    <property type="component" value="Unassembled WGS sequence"/>
</dbReference>
<protein>
    <recommendedName>
        <fullName evidence="4">S1/P1 Nuclease</fullName>
    </recommendedName>
</protein>
<dbReference type="SUPFAM" id="SSF48537">
    <property type="entry name" value="Phospholipase C/P1 nuclease"/>
    <property type="match status" value="1"/>
</dbReference>
<proteinExistence type="predicted"/>
<evidence type="ECO:0008006" key="4">
    <source>
        <dbReference type="Google" id="ProtNLM"/>
    </source>
</evidence>
<name>A0A7K0E1H7_9NOCA</name>
<dbReference type="RefSeq" id="WP_153349142.1">
    <property type="nucleotide sequence ID" value="NZ_WEGI01000026.1"/>
</dbReference>
<comment type="caution">
    <text evidence="2">The sequence shown here is derived from an EMBL/GenBank/DDBJ whole genome shotgun (WGS) entry which is preliminary data.</text>
</comment>
<dbReference type="InterPro" id="IPR009003">
    <property type="entry name" value="Peptidase_S1_PA"/>
</dbReference>
<dbReference type="InterPro" id="IPR008947">
    <property type="entry name" value="PLipase_C/P1_nuclease_dom_sf"/>
</dbReference>
<feature type="compositionally biased region" description="Basic and acidic residues" evidence="1">
    <location>
        <begin position="58"/>
        <end position="67"/>
    </location>
</feature>
<dbReference type="OrthoDB" id="267579at2"/>
<keyword evidence="3" id="KW-1185">Reference proteome</keyword>
<dbReference type="GO" id="GO:0016788">
    <property type="term" value="F:hydrolase activity, acting on ester bonds"/>
    <property type="evidence" value="ECO:0007669"/>
    <property type="project" value="InterPro"/>
</dbReference>
<feature type="compositionally biased region" description="Polar residues" evidence="1">
    <location>
        <begin position="70"/>
        <end position="81"/>
    </location>
</feature>
<feature type="region of interest" description="Disordered" evidence="1">
    <location>
        <begin position="58"/>
        <end position="81"/>
    </location>
</feature>
<sequence>MAKRTDRSDRQDPLALHYDYSQLNLADLLRARDAYHFHLMNKANVIGTAVGYYLVRDEGDPDTDGHTRPAKSTSRTRSPARTFANSSVRDYSWPCVLVLVSRWEDEDEFSAGGKYSPAQMVPKTLFLPDGQAVPVCVVQVEPDRAAESAPPPDVRPAWKMGGGLPLRVMSQGVEHLATAGCLVGDGHYLYALTAAHVCGDPQTPVTSMLRHGPVTVGHSDRQISGVDFATVYPEFPSRRSMSTVDAGLIRLDDINNWTSNIYGLPPLGPIEDVHERNLSLRLIDRPVVGYGAASGLLRGRIKAFFYRYRSVGGFDYIGDFLISPDGASTRHGDSGMIWCLDLTHDHPRGPAVPLKDRDLRPLAMEWGGQALADGHERRILAVATNLSSVCRLLNVELINDVSRGVSGYWGRVGHYSIATFATQLVGNSTLRAFLTQNLELLSFDLDTIGGGATLEKLLADRGKNGEFIPAADVPDEIWKKRPPPARNSRVGGRDNRSTPTGSEGPEHPNHYADIDDPYPPTNSTWRQQCLDDPDNITARAWQGYYADIAQHCEDNGEDDLARQYRDPLHQGLLPLRIWQMFDVMVSSLEQRDVAGFLTAAGVCAHYVGDASQPLHGSVLADGDPRQLTDRLDAHGDPAKFGEGSHSAYESRMVTRKAGELVDSITGKMPVQHGLPLCHNGKETARAALTLMDEVAGVLPPRTILECFENHLDDGRVLVSTLDAMWNELSDRTADLMLRAACTLAMIWESAWTAADGDTLGEDRLGPHDPAEIQHCYTDPHFAPSLTLAEIGPHLKSPDA</sequence>
<evidence type="ECO:0000313" key="2">
    <source>
        <dbReference type="EMBL" id="MQY31929.1"/>
    </source>
</evidence>
<dbReference type="Gene3D" id="1.10.575.10">
    <property type="entry name" value="P1 Nuclease"/>
    <property type="match status" value="1"/>
</dbReference>
<accession>A0A7K0E1H7</accession>
<dbReference type="SUPFAM" id="SSF50494">
    <property type="entry name" value="Trypsin-like serine proteases"/>
    <property type="match status" value="1"/>
</dbReference>